<dbReference type="Proteomes" id="UP000296455">
    <property type="component" value="Segment"/>
</dbReference>
<keyword evidence="2" id="KW-1185">Reference proteome</keyword>
<proteinExistence type="predicted"/>
<dbReference type="EMBL" id="MK552140">
    <property type="protein sequence ID" value="QBX06731.1"/>
    <property type="molecule type" value="Genomic_DNA"/>
</dbReference>
<evidence type="ECO:0000313" key="1">
    <source>
        <dbReference type="EMBL" id="QBX06731.1"/>
    </source>
</evidence>
<name>A0A4D5ZD22_9CAUD</name>
<organism evidence="1 2">
    <name type="scientific">Burkholderia phage BcepSaruman</name>
    <dbReference type="NCBI Taxonomy" id="2530032"/>
    <lineage>
        <taxon>Viruses</taxon>
        <taxon>Duplodnaviria</taxon>
        <taxon>Heunggongvirae</taxon>
        <taxon>Uroviricota</taxon>
        <taxon>Caudoviricetes</taxon>
        <taxon>Sarumanvirus</taxon>
        <taxon>Sarumanvirus bcepsaruman</taxon>
    </lineage>
</organism>
<evidence type="ECO:0000313" key="2">
    <source>
        <dbReference type="Proteomes" id="UP000296455"/>
    </source>
</evidence>
<gene>
    <name evidence="1" type="ORF">BcepSaruman_318</name>
</gene>
<sequence length="51" mass="6090">MSDFWSAGHEADTIKKLRQLGISPRFWESEPTSFEDALDRFWRSADDWRDV</sequence>
<accession>A0A4D5ZD22</accession>
<protein>
    <submittedName>
        <fullName evidence="1">Uncharacterized protein</fullName>
    </submittedName>
</protein>
<reference evidence="1 2" key="1">
    <citation type="submission" date="2019-02" db="EMBL/GenBank/DDBJ databases">
        <title>Complete genome sequence of Burkholderia cenocepacia phage BcepSaruman.</title>
        <authorList>
            <person name="Park K."/>
            <person name="Liu M."/>
            <person name="Gill J."/>
        </authorList>
    </citation>
    <scope>NUCLEOTIDE SEQUENCE [LARGE SCALE GENOMIC DNA]</scope>
</reference>